<dbReference type="PRINTS" id="PR00081">
    <property type="entry name" value="GDHRDH"/>
</dbReference>
<keyword evidence="1" id="KW-0560">Oxidoreductase</keyword>
<gene>
    <name evidence="2" type="ORF">WJX72_004485</name>
</gene>
<organism evidence="2 3">
    <name type="scientific">[Myrmecia] bisecta</name>
    <dbReference type="NCBI Taxonomy" id="41462"/>
    <lineage>
        <taxon>Eukaryota</taxon>
        <taxon>Viridiplantae</taxon>
        <taxon>Chlorophyta</taxon>
        <taxon>core chlorophytes</taxon>
        <taxon>Trebouxiophyceae</taxon>
        <taxon>Trebouxiales</taxon>
        <taxon>Trebouxiaceae</taxon>
        <taxon>Myrmecia</taxon>
    </lineage>
</organism>
<protein>
    <recommendedName>
        <fullName evidence="4">Tropinone reductase</fullName>
    </recommendedName>
</protein>
<reference evidence="2 3" key="1">
    <citation type="journal article" date="2024" name="Nat. Commun.">
        <title>Phylogenomics reveals the evolutionary origins of lichenization in chlorophyte algae.</title>
        <authorList>
            <person name="Puginier C."/>
            <person name="Libourel C."/>
            <person name="Otte J."/>
            <person name="Skaloud P."/>
            <person name="Haon M."/>
            <person name="Grisel S."/>
            <person name="Petersen M."/>
            <person name="Berrin J.G."/>
            <person name="Delaux P.M."/>
            <person name="Dal Grande F."/>
            <person name="Keller J."/>
        </authorList>
    </citation>
    <scope>NUCLEOTIDE SEQUENCE [LARGE SCALE GENOMIC DNA]</scope>
    <source>
        <strain evidence="2 3">SAG 2043</strain>
    </source>
</reference>
<dbReference type="PANTHER" id="PTHR42898:SF6">
    <property type="entry name" value="NADP-DEPENDENT MANNITOL DEHYDROGENASE"/>
    <property type="match status" value="1"/>
</dbReference>
<proteinExistence type="predicted"/>
<dbReference type="EMBL" id="JALJOR010000001">
    <property type="protein sequence ID" value="KAK9829206.1"/>
    <property type="molecule type" value="Genomic_DNA"/>
</dbReference>
<evidence type="ECO:0000313" key="3">
    <source>
        <dbReference type="Proteomes" id="UP001489004"/>
    </source>
</evidence>
<accession>A0AAW1R737</accession>
<evidence type="ECO:0000313" key="2">
    <source>
        <dbReference type="EMBL" id="KAK9829206.1"/>
    </source>
</evidence>
<dbReference type="Gene3D" id="3.40.50.720">
    <property type="entry name" value="NAD(P)-binding Rossmann-like Domain"/>
    <property type="match status" value="1"/>
</dbReference>
<dbReference type="InterPro" id="IPR036291">
    <property type="entry name" value="NAD(P)-bd_dom_sf"/>
</dbReference>
<dbReference type="InterPro" id="IPR045000">
    <property type="entry name" value="TR"/>
</dbReference>
<keyword evidence="3" id="KW-1185">Reference proteome</keyword>
<evidence type="ECO:0000256" key="1">
    <source>
        <dbReference type="ARBA" id="ARBA00023002"/>
    </source>
</evidence>
<comment type="caution">
    <text evidence="2">The sequence shown here is derived from an EMBL/GenBank/DDBJ whole genome shotgun (WGS) entry which is preliminary data.</text>
</comment>
<dbReference type="FunFam" id="3.40.50.720:FF:000084">
    <property type="entry name" value="Short-chain dehydrogenase reductase"/>
    <property type="match status" value="1"/>
</dbReference>
<evidence type="ECO:0008006" key="4">
    <source>
        <dbReference type="Google" id="ProtNLM"/>
    </source>
</evidence>
<name>A0AAW1R737_9CHLO</name>
<dbReference type="Proteomes" id="UP001489004">
    <property type="component" value="Unassembled WGS sequence"/>
</dbReference>
<dbReference type="InterPro" id="IPR002347">
    <property type="entry name" value="SDR_fam"/>
</dbReference>
<dbReference type="Pfam" id="PF13561">
    <property type="entry name" value="adh_short_C2"/>
    <property type="match status" value="1"/>
</dbReference>
<dbReference type="AlphaFoldDB" id="A0AAW1R737"/>
<dbReference type="InterPro" id="IPR020904">
    <property type="entry name" value="Sc_DH/Rdtase_CS"/>
</dbReference>
<dbReference type="PROSITE" id="PS00061">
    <property type="entry name" value="ADH_SHORT"/>
    <property type="match status" value="1"/>
</dbReference>
<dbReference type="GO" id="GO:0016491">
    <property type="term" value="F:oxidoreductase activity"/>
    <property type="evidence" value="ECO:0007669"/>
    <property type="project" value="UniProtKB-KW"/>
</dbReference>
<dbReference type="PANTHER" id="PTHR42898">
    <property type="entry name" value="TROPINONE REDUCTASE"/>
    <property type="match status" value="1"/>
</dbReference>
<sequence>MAMSTSRANERFGLGGKTVLVTGGSKGIGAAIVEELGLLGAKIFTCARSQPELDNQIAHWQSLGCDVQGCITDMTSSQERSALLAKVAECWSGTLDVLVNNVGTNIRKPTVEFSEADYHKVMSTNLESTYHMCQLAQPLLKAAGRGSIVMISSVAGGPTAIKSGTIYAMTKAAMNQLTKNLACEWAKHGIRVNSVAPWYIATPLAQQVLANKAYADEVLARTPMGRVGEPGEVAGLVAFLCSPAASYITGQVIAVDGGFSVMGFY</sequence>
<dbReference type="SUPFAM" id="SSF51735">
    <property type="entry name" value="NAD(P)-binding Rossmann-fold domains"/>
    <property type="match status" value="1"/>
</dbReference>
<dbReference type="PRINTS" id="PR00080">
    <property type="entry name" value="SDRFAMILY"/>
</dbReference>